<dbReference type="Pfam" id="PF07963">
    <property type="entry name" value="N_methyl"/>
    <property type="match status" value="1"/>
</dbReference>
<evidence type="ECO:0000313" key="8">
    <source>
        <dbReference type="Proteomes" id="UP000000745"/>
    </source>
</evidence>
<dbReference type="NCBIfam" id="TIGR02532">
    <property type="entry name" value="IV_pilin_GFxxxE"/>
    <property type="match status" value="1"/>
</dbReference>
<keyword evidence="3" id="KW-0812">Transmembrane</keyword>
<keyword evidence="8" id="KW-1185">Reference proteome</keyword>
<accession>B7LNI0</accession>
<dbReference type="InterPro" id="IPR051621">
    <property type="entry name" value="T2SS_protein_J"/>
</dbReference>
<feature type="compositionally biased region" description="Polar residues" evidence="6">
    <location>
        <begin position="253"/>
        <end position="267"/>
    </location>
</feature>
<organism evidence="7 8">
    <name type="scientific">Escherichia fergusonii (strain ATCC 35469 / DSM 13698 / CCUG 18766 / IAM 14443 / JCM 21226 / LMG 7866 / NBRC 102419 / NCTC 12128 / CDC 0568-73)</name>
    <dbReference type="NCBI Taxonomy" id="585054"/>
    <lineage>
        <taxon>Bacteria</taxon>
        <taxon>Pseudomonadati</taxon>
        <taxon>Pseudomonadota</taxon>
        <taxon>Gammaproteobacteria</taxon>
        <taxon>Enterobacterales</taxon>
        <taxon>Enterobacteriaceae</taxon>
        <taxon>Escherichia</taxon>
    </lineage>
</organism>
<dbReference type="EMBL" id="CU928158">
    <property type="protein sequence ID" value="CAQ90253.1"/>
    <property type="molecule type" value="Genomic_DNA"/>
</dbReference>
<dbReference type="GO" id="GO:0015628">
    <property type="term" value="P:protein secretion by the type II secretion system"/>
    <property type="evidence" value="ECO:0007669"/>
    <property type="project" value="TreeGrafter"/>
</dbReference>
<evidence type="ECO:0000256" key="2">
    <source>
        <dbReference type="ARBA" id="ARBA00022481"/>
    </source>
</evidence>
<keyword evidence="5" id="KW-0472">Membrane</keyword>
<proteinExistence type="predicted"/>
<dbReference type="PANTHER" id="PTHR39583">
    <property type="entry name" value="TYPE II SECRETION SYSTEM PROTEIN J-RELATED"/>
    <property type="match status" value="1"/>
</dbReference>
<evidence type="ECO:0000256" key="1">
    <source>
        <dbReference type="ARBA" id="ARBA00004167"/>
    </source>
</evidence>
<evidence type="ECO:0000313" key="7">
    <source>
        <dbReference type="EMBL" id="CAQ90253.1"/>
    </source>
</evidence>
<dbReference type="GO" id="GO:0016020">
    <property type="term" value="C:membrane"/>
    <property type="evidence" value="ECO:0007669"/>
    <property type="project" value="UniProtKB-SubCell"/>
</dbReference>
<comment type="subcellular location">
    <subcellularLocation>
        <location evidence="1">Membrane</location>
        <topology evidence="1">Single-pass membrane protein</topology>
    </subcellularLocation>
</comment>
<name>B7LNI0_ESCF3</name>
<dbReference type="AlphaFoldDB" id="B7LNI0"/>
<dbReference type="PROSITE" id="PS00409">
    <property type="entry name" value="PROKAR_NTER_METHYL"/>
    <property type="match status" value="1"/>
</dbReference>
<dbReference type="InterPro" id="IPR012902">
    <property type="entry name" value="N_methyl_site"/>
</dbReference>
<keyword evidence="4" id="KW-1133">Transmembrane helix</keyword>
<evidence type="ECO:0000256" key="3">
    <source>
        <dbReference type="ARBA" id="ARBA00022692"/>
    </source>
</evidence>
<dbReference type="KEGG" id="efe:EFER_2758"/>
<dbReference type="Proteomes" id="UP000000745">
    <property type="component" value="Chromosome"/>
</dbReference>
<protein>
    <submittedName>
        <fullName evidence="7">Prepilin peptidase-dependent protein B</fullName>
    </submittedName>
</protein>
<gene>
    <name evidence="7" type="primary">ppdB</name>
    <name evidence="7" type="ordered locus">EFER_2758</name>
</gene>
<evidence type="ECO:0000256" key="5">
    <source>
        <dbReference type="ARBA" id="ARBA00023136"/>
    </source>
</evidence>
<evidence type="ECO:0000256" key="6">
    <source>
        <dbReference type="SAM" id="MobiDB-lite"/>
    </source>
</evidence>
<keyword evidence="2" id="KW-0488">Methylation</keyword>
<reference evidence="8" key="1">
    <citation type="journal article" date="2009" name="PLoS Genet.">
        <title>Organised genome dynamics in the Escherichia coli species results in highly diverse adaptive paths.</title>
        <authorList>
            <person name="Touchon M."/>
            <person name="Hoede C."/>
            <person name="Tenaillon O."/>
            <person name="Barbe V."/>
            <person name="Baeriswyl S."/>
            <person name="Bidet P."/>
            <person name="Bingen E."/>
            <person name="Bonacorsi S."/>
            <person name="Bouchier C."/>
            <person name="Bouvet O."/>
            <person name="Calteau A."/>
            <person name="Chiapello H."/>
            <person name="Clermont O."/>
            <person name="Cruveiller S."/>
            <person name="Danchin A."/>
            <person name="Diard M."/>
            <person name="Dossat C."/>
            <person name="Karoui M.E."/>
            <person name="Frapy E."/>
            <person name="Garry L."/>
            <person name="Ghigo J.M."/>
            <person name="Gilles A.M."/>
            <person name="Johnson J."/>
            <person name="Le Bouguenec C."/>
            <person name="Lescat M."/>
            <person name="Mangenot S."/>
            <person name="Martinez-Jehanne V."/>
            <person name="Matic I."/>
            <person name="Nassif X."/>
            <person name="Oztas S."/>
            <person name="Petit M.A."/>
            <person name="Pichon C."/>
            <person name="Rouy Z."/>
            <person name="Ruf C.S."/>
            <person name="Schneider D."/>
            <person name="Tourret J."/>
            <person name="Vacherie B."/>
            <person name="Vallenet D."/>
            <person name="Medigue C."/>
            <person name="Rocha E.P.C."/>
            <person name="Denamur E."/>
        </authorList>
    </citation>
    <scope>NUCLEOTIDE SEQUENCE [LARGE SCALE GENOMIC DNA]</scope>
    <source>
        <strain evidence="8">ATCC 35469 / DSM 13698 / BCRC 15582 / CCUG 18766 / IAM 14443 / JCM 21226 / LMG 7866 / NBRC 102419 / NCTC 12128 / CDC 0568-73</strain>
    </source>
</reference>
<sequence>MVSCQLSRRANNLHALLTTDIYARLGRDKPGRSHSGTGVLWPAQYCLAWSYSSAKHRRRMANSDLSLGANPLVQANPGRELPLNERGFSLLEVLIAMAVSSVLLLGTARFLPAIQRDVLSNTLKLALEDELWQRTYTVAKHLQRAGYCRGKCSGEGLKIVNNGECIIVQWDANNNGRFETAPSKDSEQVGFRLKDNALETLRGATSCTGKGWDRMTEPDAIVVETFTVERHNQNGFAPLLTVRLRGASKNKPQHSTEAQYSVTGFNL</sequence>
<feature type="region of interest" description="Disordered" evidence="6">
    <location>
        <begin position="248"/>
        <end position="267"/>
    </location>
</feature>
<evidence type="ECO:0000256" key="4">
    <source>
        <dbReference type="ARBA" id="ARBA00022989"/>
    </source>
</evidence>
<dbReference type="HOGENOM" id="CLU_090952_0_0_6"/>
<dbReference type="NCBIfam" id="NF007848">
    <property type="entry name" value="PRK10557.1"/>
    <property type="match status" value="1"/>
</dbReference>
<dbReference type="PANTHER" id="PTHR39583:SF3">
    <property type="entry name" value="PREPILIN PEPTIDASE-DEPENDENT PROTEIN B"/>
    <property type="match status" value="1"/>
</dbReference>